<dbReference type="Gene3D" id="3.90.1720.30">
    <property type="entry name" value="PPPDE domains"/>
    <property type="match status" value="1"/>
</dbReference>
<proteinExistence type="predicted"/>
<dbReference type="InterPro" id="IPR042266">
    <property type="entry name" value="PPPDE_sf"/>
</dbReference>
<gene>
    <name evidence="3" type="primary">LOC111108405</name>
</gene>
<organism evidence="2 3">
    <name type="scientific">Crassostrea virginica</name>
    <name type="common">Eastern oyster</name>
    <dbReference type="NCBI Taxonomy" id="6565"/>
    <lineage>
        <taxon>Eukaryota</taxon>
        <taxon>Metazoa</taxon>
        <taxon>Spiralia</taxon>
        <taxon>Lophotrochozoa</taxon>
        <taxon>Mollusca</taxon>
        <taxon>Bivalvia</taxon>
        <taxon>Autobranchia</taxon>
        <taxon>Pteriomorphia</taxon>
        <taxon>Ostreida</taxon>
        <taxon>Ostreoidea</taxon>
        <taxon>Ostreidae</taxon>
        <taxon>Crassostrea</taxon>
    </lineage>
</organism>
<keyword evidence="1" id="KW-0732">Signal</keyword>
<accession>A0A8B8BAD5</accession>
<evidence type="ECO:0000313" key="3">
    <source>
        <dbReference type="RefSeq" id="XP_022299971.1"/>
    </source>
</evidence>
<sequence length="209" mass="23550">MTRKHVTLLLPLLTLLPIALGNVILPMLRFPPLVSNTSPCMVPKSSNDSPYFFGTSDLACVSTKGLLRLIKKRSIESIPEENHNRTKREIPKRNTLSPTHRWIYYKGTYFEWGTTEGSNKGLFGLLNDAKSYSIRPSLPFKGEECGWMMEAVPSGYSSVSLECIMACTTNYRTLTGDYSLINNNCHHFANTISMVLCSNICPDWCTRML</sequence>
<evidence type="ECO:0000313" key="2">
    <source>
        <dbReference type="Proteomes" id="UP000694844"/>
    </source>
</evidence>
<keyword evidence="2" id="KW-1185">Reference proteome</keyword>
<dbReference type="AlphaFoldDB" id="A0A8B8BAD5"/>
<dbReference type="GeneID" id="111108405"/>
<name>A0A8B8BAD5_CRAVI</name>
<dbReference type="OrthoDB" id="6072837at2759"/>
<dbReference type="KEGG" id="cvn:111108405"/>
<reference evidence="3" key="1">
    <citation type="submission" date="2025-08" db="UniProtKB">
        <authorList>
            <consortium name="RefSeq"/>
        </authorList>
    </citation>
    <scope>IDENTIFICATION</scope>
    <source>
        <tissue evidence="3">Whole sample</tissue>
    </source>
</reference>
<evidence type="ECO:0000256" key="1">
    <source>
        <dbReference type="SAM" id="SignalP"/>
    </source>
</evidence>
<dbReference type="RefSeq" id="XP_022299971.1">
    <property type="nucleotide sequence ID" value="XM_022444263.1"/>
</dbReference>
<protein>
    <submittedName>
        <fullName evidence="3">Uncharacterized protein LOC111108405</fullName>
    </submittedName>
</protein>
<dbReference type="Proteomes" id="UP000694844">
    <property type="component" value="Chromosome 8"/>
</dbReference>
<feature type="signal peptide" evidence="1">
    <location>
        <begin position="1"/>
        <end position="21"/>
    </location>
</feature>
<feature type="chain" id="PRO_5034154157" evidence="1">
    <location>
        <begin position="22"/>
        <end position="209"/>
    </location>
</feature>